<dbReference type="Proteomes" id="UP000281406">
    <property type="component" value="Unassembled WGS sequence"/>
</dbReference>
<dbReference type="EMBL" id="RJVU01017065">
    <property type="protein sequence ID" value="ROL52249.1"/>
    <property type="molecule type" value="Genomic_DNA"/>
</dbReference>
<accession>A0A3N0Z131</accession>
<keyword evidence="2" id="KW-1185">Reference proteome</keyword>
<evidence type="ECO:0000313" key="2">
    <source>
        <dbReference type="Proteomes" id="UP000281406"/>
    </source>
</evidence>
<organism evidence="1 2">
    <name type="scientific">Anabarilius grahami</name>
    <name type="common">Kanglang fish</name>
    <name type="synonym">Barilius grahami</name>
    <dbReference type="NCBI Taxonomy" id="495550"/>
    <lineage>
        <taxon>Eukaryota</taxon>
        <taxon>Metazoa</taxon>
        <taxon>Chordata</taxon>
        <taxon>Craniata</taxon>
        <taxon>Vertebrata</taxon>
        <taxon>Euteleostomi</taxon>
        <taxon>Actinopterygii</taxon>
        <taxon>Neopterygii</taxon>
        <taxon>Teleostei</taxon>
        <taxon>Ostariophysi</taxon>
        <taxon>Cypriniformes</taxon>
        <taxon>Xenocyprididae</taxon>
        <taxon>Xenocypridinae</taxon>
        <taxon>Xenocypridinae incertae sedis</taxon>
        <taxon>Anabarilius</taxon>
    </lineage>
</organism>
<comment type="caution">
    <text evidence="1">The sequence shown here is derived from an EMBL/GenBank/DDBJ whole genome shotgun (WGS) entry which is preliminary data.</text>
</comment>
<proteinExistence type="predicted"/>
<protein>
    <submittedName>
        <fullName evidence="1">Uncharacterized protein</fullName>
    </submittedName>
</protein>
<gene>
    <name evidence="1" type="ORF">DPX16_4799</name>
</gene>
<name>A0A3N0Z131_ANAGA</name>
<dbReference type="AlphaFoldDB" id="A0A3N0Z131"/>
<sequence>MCTSHYRSPQVKRVCTSEACLLGRVLLEVLPLSDGLYGHRLRIKITASSTQSLDGIADLLAKTVTFEIALGKEVSSMEVTVGRALPSLSRLNASVTGQNSQPLAVRHTAMFQLRE</sequence>
<reference evidence="1 2" key="1">
    <citation type="submission" date="2018-10" db="EMBL/GenBank/DDBJ databases">
        <title>Genome assembly for a Yunnan-Guizhou Plateau 3E fish, Anabarilius grahami (Regan), and its evolutionary and genetic applications.</title>
        <authorList>
            <person name="Jiang W."/>
        </authorList>
    </citation>
    <scope>NUCLEOTIDE SEQUENCE [LARGE SCALE GENOMIC DNA]</scope>
    <source>
        <strain evidence="1">AG-KIZ</strain>
        <tissue evidence="1">Muscle</tissue>
    </source>
</reference>
<evidence type="ECO:0000313" key="1">
    <source>
        <dbReference type="EMBL" id="ROL52249.1"/>
    </source>
</evidence>